<organism evidence="1 2">
    <name type="scientific">Allofrancisella inopinata</name>
    <dbReference type="NCBI Taxonomy" id="1085647"/>
    <lineage>
        <taxon>Bacteria</taxon>
        <taxon>Pseudomonadati</taxon>
        <taxon>Pseudomonadota</taxon>
        <taxon>Gammaproteobacteria</taxon>
        <taxon>Thiotrichales</taxon>
        <taxon>Francisellaceae</taxon>
        <taxon>Allofrancisella</taxon>
    </lineage>
</organism>
<gene>
    <name evidence="1" type="ORF">E4K63_06085</name>
</gene>
<proteinExistence type="predicted"/>
<dbReference type="EMBL" id="CP038241">
    <property type="protein sequence ID" value="QIV96418.1"/>
    <property type="molecule type" value="Genomic_DNA"/>
</dbReference>
<dbReference type="KEGG" id="aii:E4K63_06085"/>
<sequence length="204" mass="22498">MRPTECVKYDRRGLEIDHYFGCAESEMFIKTEAPLLLIEKGGLEVKSGSEKVTIENIAGVYDRKKDDGTTTAISGAILGFHARSNPGEVYDFKICLSSKTKIEKKQGNSDSLIVKLKPGKLNKEQIAFKDKDKTIWLSVFEVKTELEISVPADAYEVHSGSHPGLQILHIHHGLIKGITQMSIPATNEKNSLQVIEMGDPTAGK</sequence>
<dbReference type="RefSeq" id="WP_133941087.1">
    <property type="nucleotide sequence ID" value="NZ_CP038241.1"/>
</dbReference>
<accession>A0AAE6YIB4</accession>
<dbReference type="AlphaFoldDB" id="A0AAE6YIB4"/>
<reference evidence="1 2" key="1">
    <citation type="submission" date="2019-03" db="EMBL/GenBank/DDBJ databases">
        <title>Complete Genome Sequence of Allofrancisella inopinata Strain SYSU YG23 Isolated from Water-Cooling Systems in China.</title>
        <authorList>
            <person name="Ohrman C."/>
            <person name="Uneklint I."/>
            <person name="Sjodin A."/>
        </authorList>
    </citation>
    <scope>NUCLEOTIDE SEQUENCE [LARGE SCALE GENOMIC DNA]</scope>
    <source>
        <strain evidence="1 2">SYSU YG23</strain>
    </source>
</reference>
<name>A0AAE6YIB4_9GAMM</name>
<evidence type="ECO:0000313" key="1">
    <source>
        <dbReference type="EMBL" id="QIV96418.1"/>
    </source>
</evidence>
<evidence type="ECO:0000313" key="2">
    <source>
        <dbReference type="Proteomes" id="UP000502004"/>
    </source>
</evidence>
<protein>
    <submittedName>
        <fullName evidence="1">Uncharacterized protein</fullName>
    </submittedName>
</protein>
<keyword evidence="2" id="KW-1185">Reference proteome</keyword>
<dbReference type="Proteomes" id="UP000502004">
    <property type="component" value="Chromosome"/>
</dbReference>